<dbReference type="Gene3D" id="1.20.5.400">
    <property type="match status" value="1"/>
</dbReference>
<dbReference type="PROSITE" id="PS00615">
    <property type="entry name" value="C_TYPE_LECTIN_1"/>
    <property type="match status" value="1"/>
</dbReference>
<dbReference type="SUPFAM" id="SSF56436">
    <property type="entry name" value="C-type lectin-like"/>
    <property type="match status" value="1"/>
</dbReference>
<evidence type="ECO:0000313" key="5">
    <source>
        <dbReference type="Ensembl" id="ENSMAMP00000024517.2"/>
    </source>
</evidence>
<dbReference type="Ensembl" id="ENSMAMT00000025148.2">
    <property type="protein sequence ID" value="ENSMAMP00000024517.2"/>
    <property type="gene ID" value="ENSMAMG00000016489.2"/>
</dbReference>
<evidence type="ECO:0000259" key="4">
    <source>
        <dbReference type="PROSITE" id="PS50041"/>
    </source>
</evidence>
<keyword evidence="2" id="KW-1015">Disulfide bond</keyword>
<protein>
    <recommendedName>
        <fullName evidence="4">C-type lectin domain-containing protein</fullName>
    </recommendedName>
</protein>
<dbReference type="AlphaFoldDB" id="A0A3Q3MH92"/>
<accession>A0A3Q3MH92</accession>
<feature type="coiled-coil region" evidence="3">
    <location>
        <begin position="29"/>
        <end position="77"/>
    </location>
</feature>
<proteinExistence type="predicted"/>
<evidence type="ECO:0000313" key="6">
    <source>
        <dbReference type="Proteomes" id="UP000261640"/>
    </source>
</evidence>
<dbReference type="SMART" id="SM00034">
    <property type="entry name" value="CLECT"/>
    <property type="match status" value="1"/>
</dbReference>
<dbReference type="STRING" id="205130.ENSMAMP00000024517"/>
<reference evidence="5" key="1">
    <citation type="submission" date="2025-08" db="UniProtKB">
        <authorList>
            <consortium name="Ensembl"/>
        </authorList>
    </citation>
    <scope>IDENTIFICATION</scope>
</reference>
<dbReference type="GO" id="GO:0030246">
    <property type="term" value="F:carbohydrate binding"/>
    <property type="evidence" value="ECO:0007669"/>
    <property type="project" value="UniProtKB-KW"/>
</dbReference>
<dbReference type="InterPro" id="IPR050111">
    <property type="entry name" value="C-type_lectin/snaclec_domain"/>
</dbReference>
<dbReference type="CDD" id="cd03590">
    <property type="entry name" value="CLECT_DC-SIGN_like"/>
    <property type="match status" value="1"/>
</dbReference>
<dbReference type="Proteomes" id="UP000261640">
    <property type="component" value="Unplaced"/>
</dbReference>
<dbReference type="InterPro" id="IPR018378">
    <property type="entry name" value="C-type_lectin_CS"/>
</dbReference>
<dbReference type="InParanoid" id="A0A3Q3MH92"/>
<name>A0A3Q3MH92_9TELE</name>
<dbReference type="InterPro" id="IPR033989">
    <property type="entry name" value="CD209-like_CTLD"/>
</dbReference>
<evidence type="ECO:0000256" key="1">
    <source>
        <dbReference type="ARBA" id="ARBA00022734"/>
    </source>
</evidence>
<dbReference type="PANTHER" id="PTHR22803">
    <property type="entry name" value="MANNOSE, PHOSPHOLIPASE, LECTIN RECEPTOR RELATED"/>
    <property type="match status" value="1"/>
</dbReference>
<sequence>IKMRLADNVSLLMCQNTVIQSKFKQERKMVLLQTSYNNLTKEMDQLQTSYNNLTEEMDQLQTSYNNLIGERNQLQTTHYSHQGWVYFNGSFYYVSTIKKTWQKSRDNCLLQNADLMIINSKEEMAFVRQFQKVTWIGLTDSDVEAVWKWVDGTLLTLSFWYSGEPNNYYGRNEDCVETNYYDSEDSWNDVNCENENFWVCEKKMAL</sequence>
<dbReference type="Gene3D" id="3.10.100.10">
    <property type="entry name" value="Mannose-Binding Protein A, subunit A"/>
    <property type="match status" value="1"/>
</dbReference>
<organism evidence="5 6">
    <name type="scientific">Mastacembelus armatus</name>
    <name type="common">zig-zag eel</name>
    <dbReference type="NCBI Taxonomy" id="205130"/>
    <lineage>
        <taxon>Eukaryota</taxon>
        <taxon>Metazoa</taxon>
        <taxon>Chordata</taxon>
        <taxon>Craniata</taxon>
        <taxon>Vertebrata</taxon>
        <taxon>Euteleostomi</taxon>
        <taxon>Actinopterygii</taxon>
        <taxon>Neopterygii</taxon>
        <taxon>Teleostei</taxon>
        <taxon>Neoteleostei</taxon>
        <taxon>Acanthomorphata</taxon>
        <taxon>Anabantaria</taxon>
        <taxon>Synbranchiformes</taxon>
        <taxon>Mastacembelidae</taxon>
        <taxon>Mastacembelus</taxon>
    </lineage>
</organism>
<dbReference type="InterPro" id="IPR016187">
    <property type="entry name" value="CTDL_fold"/>
</dbReference>
<dbReference type="GeneTree" id="ENSGT01020000230338"/>
<feature type="domain" description="C-type lectin" evidence="4">
    <location>
        <begin position="87"/>
        <end position="201"/>
    </location>
</feature>
<keyword evidence="6" id="KW-1185">Reference proteome</keyword>
<keyword evidence="3" id="KW-0175">Coiled coil</keyword>
<keyword evidence="1" id="KW-0430">Lectin</keyword>
<evidence type="ECO:0000256" key="3">
    <source>
        <dbReference type="SAM" id="Coils"/>
    </source>
</evidence>
<dbReference type="PROSITE" id="PS50041">
    <property type="entry name" value="C_TYPE_LECTIN_2"/>
    <property type="match status" value="1"/>
</dbReference>
<dbReference type="Pfam" id="PF00059">
    <property type="entry name" value="Lectin_C"/>
    <property type="match status" value="1"/>
</dbReference>
<dbReference type="InterPro" id="IPR016186">
    <property type="entry name" value="C-type_lectin-like/link_sf"/>
</dbReference>
<reference evidence="5" key="2">
    <citation type="submission" date="2025-09" db="UniProtKB">
        <authorList>
            <consortium name="Ensembl"/>
        </authorList>
    </citation>
    <scope>IDENTIFICATION</scope>
</reference>
<dbReference type="InterPro" id="IPR001304">
    <property type="entry name" value="C-type_lectin-like"/>
</dbReference>
<evidence type="ECO:0000256" key="2">
    <source>
        <dbReference type="ARBA" id="ARBA00023157"/>
    </source>
</evidence>